<dbReference type="AlphaFoldDB" id="A0A1M6SXX1"/>
<evidence type="ECO:0000256" key="1">
    <source>
        <dbReference type="SAM" id="SignalP"/>
    </source>
</evidence>
<protein>
    <submittedName>
        <fullName evidence="3">Polyisoprenoid-binding protein YceI</fullName>
    </submittedName>
</protein>
<sequence>MRKTNYLFAAMLCALFLVSPMSHAQTKWKSDPVHSNIQFEVDHLAISTVIGNFSEFVCDVESKRNSFEGAKIEAVVQVSSLSTKNLTRDKHLKEDDFFNAEKYPVMTFRSESFVKKSDKEYVITGWLTIRDVTKKVSFPAEYSGMAKLGDKTISAFKANFVINRFDYNLTWNDTLDTGSLVVGEDVNVKMNLELIKI</sequence>
<evidence type="ECO:0000313" key="4">
    <source>
        <dbReference type="Proteomes" id="UP000184474"/>
    </source>
</evidence>
<feature type="domain" description="Lipid/polyisoprenoid-binding YceI-like" evidence="2">
    <location>
        <begin position="27"/>
        <end position="195"/>
    </location>
</feature>
<proteinExistence type="predicted"/>
<dbReference type="Pfam" id="PF04264">
    <property type="entry name" value="YceI"/>
    <property type="match status" value="1"/>
</dbReference>
<dbReference type="PANTHER" id="PTHR34406">
    <property type="entry name" value="PROTEIN YCEI"/>
    <property type="match status" value="1"/>
</dbReference>
<accession>A0A1M6SXX1</accession>
<dbReference type="InterPro" id="IPR036761">
    <property type="entry name" value="TTHA0802/YceI-like_sf"/>
</dbReference>
<keyword evidence="4" id="KW-1185">Reference proteome</keyword>
<dbReference type="RefSeq" id="WP_084190567.1">
    <property type="nucleotide sequence ID" value="NZ_FRAA01000005.1"/>
</dbReference>
<keyword evidence="1" id="KW-0732">Signal</keyword>
<evidence type="ECO:0000259" key="2">
    <source>
        <dbReference type="SMART" id="SM00867"/>
    </source>
</evidence>
<evidence type="ECO:0000313" key="3">
    <source>
        <dbReference type="EMBL" id="SHK49507.1"/>
    </source>
</evidence>
<name>A0A1M6SXX1_REIAG</name>
<organism evidence="3 4">
    <name type="scientific">Reichenbachiella agariperforans</name>
    <dbReference type="NCBI Taxonomy" id="156994"/>
    <lineage>
        <taxon>Bacteria</taxon>
        <taxon>Pseudomonadati</taxon>
        <taxon>Bacteroidota</taxon>
        <taxon>Cytophagia</taxon>
        <taxon>Cytophagales</taxon>
        <taxon>Reichenbachiellaceae</taxon>
        <taxon>Reichenbachiella</taxon>
    </lineage>
</organism>
<dbReference type="PANTHER" id="PTHR34406:SF1">
    <property type="entry name" value="PROTEIN YCEI"/>
    <property type="match status" value="1"/>
</dbReference>
<dbReference type="SMART" id="SM00867">
    <property type="entry name" value="YceI"/>
    <property type="match status" value="1"/>
</dbReference>
<feature type="chain" id="PRO_5012409782" evidence="1">
    <location>
        <begin position="25"/>
        <end position="197"/>
    </location>
</feature>
<feature type="signal peptide" evidence="1">
    <location>
        <begin position="1"/>
        <end position="24"/>
    </location>
</feature>
<dbReference type="SUPFAM" id="SSF101874">
    <property type="entry name" value="YceI-like"/>
    <property type="match status" value="1"/>
</dbReference>
<dbReference type="EMBL" id="FRAA01000005">
    <property type="protein sequence ID" value="SHK49507.1"/>
    <property type="molecule type" value="Genomic_DNA"/>
</dbReference>
<dbReference type="Proteomes" id="UP000184474">
    <property type="component" value="Unassembled WGS sequence"/>
</dbReference>
<gene>
    <name evidence="3" type="ORF">SAMN04488028_105198</name>
</gene>
<dbReference type="Gene3D" id="2.40.128.110">
    <property type="entry name" value="Lipid/polyisoprenoid-binding, YceI-like"/>
    <property type="match status" value="1"/>
</dbReference>
<dbReference type="InterPro" id="IPR007372">
    <property type="entry name" value="Lipid/polyisoprenoid-bd_YceI"/>
</dbReference>
<dbReference type="STRING" id="156994.SAMN04488028_105198"/>
<reference evidence="4" key="1">
    <citation type="submission" date="2016-11" db="EMBL/GenBank/DDBJ databases">
        <authorList>
            <person name="Varghese N."/>
            <person name="Submissions S."/>
        </authorList>
    </citation>
    <scope>NUCLEOTIDE SEQUENCE [LARGE SCALE GENOMIC DNA]</scope>
    <source>
        <strain evidence="4">DSM 26134</strain>
    </source>
</reference>